<comment type="caution">
    <text evidence="1">The sequence shown here is derived from an EMBL/GenBank/DDBJ whole genome shotgun (WGS) entry which is preliminary data.</text>
</comment>
<evidence type="ECO:0000313" key="2">
    <source>
        <dbReference type="Proteomes" id="UP001500689"/>
    </source>
</evidence>
<organism evidence="1 2">
    <name type="scientific">Amycolatopsis ultiminotia</name>
    <dbReference type="NCBI Taxonomy" id="543629"/>
    <lineage>
        <taxon>Bacteria</taxon>
        <taxon>Bacillati</taxon>
        <taxon>Actinomycetota</taxon>
        <taxon>Actinomycetes</taxon>
        <taxon>Pseudonocardiales</taxon>
        <taxon>Pseudonocardiaceae</taxon>
        <taxon>Amycolatopsis</taxon>
    </lineage>
</organism>
<reference evidence="2" key="1">
    <citation type="journal article" date="2019" name="Int. J. Syst. Evol. Microbiol.">
        <title>The Global Catalogue of Microorganisms (GCM) 10K type strain sequencing project: providing services to taxonomists for standard genome sequencing and annotation.</title>
        <authorList>
            <consortium name="The Broad Institute Genomics Platform"/>
            <consortium name="The Broad Institute Genome Sequencing Center for Infectious Disease"/>
            <person name="Wu L."/>
            <person name="Ma J."/>
        </authorList>
    </citation>
    <scope>NUCLEOTIDE SEQUENCE [LARGE SCALE GENOMIC DNA]</scope>
    <source>
        <strain evidence="2">JCM 16898</strain>
    </source>
</reference>
<proteinExistence type="predicted"/>
<dbReference type="SUPFAM" id="SSF55331">
    <property type="entry name" value="Tautomerase/MIF"/>
    <property type="match status" value="1"/>
</dbReference>
<dbReference type="InterPro" id="IPR014347">
    <property type="entry name" value="Tautomerase/MIF_sf"/>
</dbReference>
<sequence>MPILTLHLVEGRHSPEDIRAVVAACADAYANELNSPMDRVRAFVRFHDPALTFVAGAFVDDVDAPAGHPADPTAPFFEFIVLKGRPLAQRQNLLATFTDLVVSHLNVRRELVRGRAIEVDPQDWGIGGTPASTMRASEIAARAAAGVPQ</sequence>
<dbReference type="Gene3D" id="3.30.429.10">
    <property type="entry name" value="Macrophage Migration Inhibitory Factor"/>
    <property type="match status" value="2"/>
</dbReference>
<dbReference type="Proteomes" id="UP001500689">
    <property type="component" value="Unassembled WGS sequence"/>
</dbReference>
<evidence type="ECO:0000313" key="1">
    <source>
        <dbReference type="EMBL" id="GAA3587646.1"/>
    </source>
</evidence>
<dbReference type="EMBL" id="BAAAZN010000036">
    <property type="protein sequence ID" value="GAA3587646.1"/>
    <property type="molecule type" value="Genomic_DNA"/>
</dbReference>
<evidence type="ECO:0008006" key="3">
    <source>
        <dbReference type="Google" id="ProtNLM"/>
    </source>
</evidence>
<gene>
    <name evidence="1" type="ORF">GCM10022222_85350</name>
</gene>
<protein>
    <recommendedName>
        <fullName evidence="3">4-oxalocrotonate tautomerase</fullName>
    </recommendedName>
</protein>
<dbReference type="RefSeq" id="WP_344869355.1">
    <property type="nucleotide sequence ID" value="NZ_BAAAZN010000036.1"/>
</dbReference>
<accession>A0ABP6YQN8</accession>
<name>A0ABP6YQN8_9PSEU</name>
<keyword evidence="2" id="KW-1185">Reference proteome</keyword>